<accession>A0A2U1K8H0</accession>
<feature type="compositionally biased region" description="Low complexity" evidence="2">
    <location>
        <begin position="237"/>
        <end position="249"/>
    </location>
</feature>
<comment type="caution">
    <text evidence="3">The sequence shown here is derived from an EMBL/GenBank/DDBJ whole genome shotgun (WGS) entry which is preliminary data.</text>
</comment>
<evidence type="ECO:0000256" key="2">
    <source>
        <dbReference type="SAM" id="MobiDB-lite"/>
    </source>
</evidence>
<dbReference type="EMBL" id="QCZG01000001">
    <property type="protein sequence ID" value="PWA13448.1"/>
    <property type="molecule type" value="Genomic_DNA"/>
</dbReference>
<evidence type="ECO:0000313" key="3">
    <source>
        <dbReference type="EMBL" id="PWA13448.1"/>
    </source>
</evidence>
<evidence type="ECO:0000313" key="4">
    <source>
        <dbReference type="Proteomes" id="UP000245998"/>
    </source>
</evidence>
<dbReference type="AlphaFoldDB" id="A0A2U1K8H0"/>
<feature type="region of interest" description="Disordered" evidence="2">
    <location>
        <begin position="219"/>
        <end position="280"/>
    </location>
</feature>
<reference evidence="3 4" key="1">
    <citation type="submission" date="2018-04" db="EMBL/GenBank/DDBJ databases">
        <title>Camelliibacillus theae gen. nov., sp. nov., isolated from Pu'er tea.</title>
        <authorList>
            <person name="Niu L."/>
        </authorList>
    </citation>
    <scope>NUCLEOTIDE SEQUENCE [LARGE SCALE GENOMIC DNA]</scope>
    <source>
        <strain evidence="3 4">T8</strain>
    </source>
</reference>
<dbReference type="OrthoDB" id="2871491at2"/>
<protein>
    <submittedName>
        <fullName evidence="3">Uncharacterized protein</fullName>
    </submittedName>
</protein>
<organism evidence="3 4">
    <name type="scientific">Pueribacillus theae</name>
    <dbReference type="NCBI Taxonomy" id="2171751"/>
    <lineage>
        <taxon>Bacteria</taxon>
        <taxon>Bacillati</taxon>
        <taxon>Bacillota</taxon>
        <taxon>Bacilli</taxon>
        <taxon>Bacillales</taxon>
        <taxon>Bacillaceae</taxon>
        <taxon>Pueribacillus</taxon>
    </lineage>
</organism>
<feature type="region of interest" description="Disordered" evidence="2">
    <location>
        <begin position="56"/>
        <end position="75"/>
    </location>
</feature>
<evidence type="ECO:0000256" key="1">
    <source>
        <dbReference type="SAM" id="Coils"/>
    </source>
</evidence>
<gene>
    <name evidence="3" type="ORF">DCC39_00725</name>
</gene>
<keyword evidence="4" id="KW-1185">Reference proteome</keyword>
<dbReference type="Proteomes" id="UP000245998">
    <property type="component" value="Unassembled WGS sequence"/>
</dbReference>
<feature type="compositionally biased region" description="Basic and acidic residues" evidence="2">
    <location>
        <begin position="62"/>
        <end position="75"/>
    </location>
</feature>
<keyword evidence="1" id="KW-0175">Coiled coil</keyword>
<feature type="compositionally biased region" description="Acidic residues" evidence="2">
    <location>
        <begin position="223"/>
        <end position="233"/>
    </location>
</feature>
<feature type="coiled-coil region" evidence="1">
    <location>
        <begin position="128"/>
        <end position="155"/>
    </location>
</feature>
<proteinExistence type="predicted"/>
<sequence length="280" mass="32160">MMPIKGLFDRNENNDDEINKLTKRVKALELKTNTLDVHMKRFVKLENKWQSEAFSSTYNKNKQKESPREPEKKETLKREALSAIQQRLYLQLSEYFSRKLSPIRKEIDSLKDRISVMEKNFSVVKDLMEENLQQTNELKGEIQRMKINLTTEREEKPVVIRELKIDKILLDKYEQNNNFGCLGIKDISGQLNIGATYGNSAIPAGIAEELIGDLENLEKETENETVDAEDESSYELNSDSGNESNNESSNDGHGEGHSAYFENEQQRDDDTGGFTDVPIE</sequence>
<name>A0A2U1K8H0_9BACI</name>
<dbReference type="RefSeq" id="WP_116552953.1">
    <property type="nucleotide sequence ID" value="NZ_QCZG01000001.1"/>
</dbReference>